<dbReference type="STRING" id="1423724.FC32_GL000414"/>
<reference evidence="1 2" key="1">
    <citation type="journal article" date="2015" name="Genome Announc.">
        <title>Expanding the biotechnology potential of lactobacilli through comparative genomics of 213 strains and associated genera.</title>
        <authorList>
            <person name="Sun Z."/>
            <person name="Harris H.M."/>
            <person name="McCann A."/>
            <person name="Guo C."/>
            <person name="Argimon S."/>
            <person name="Zhang W."/>
            <person name="Yang X."/>
            <person name="Jeffery I.B."/>
            <person name="Cooney J.C."/>
            <person name="Kagawa T.F."/>
            <person name="Liu W."/>
            <person name="Song Y."/>
            <person name="Salvetti E."/>
            <person name="Wrobel A."/>
            <person name="Rasinkangas P."/>
            <person name="Parkhill J."/>
            <person name="Rea M.C."/>
            <person name="O'Sullivan O."/>
            <person name="Ritari J."/>
            <person name="Douillard F.P."/>
            <person name="Paul Ross R."/>
            <person name="Yang R."/>
            <person name="Briner A.E."/>
            <person name="Felis G.E."/>
            <person name="de Vos W.M."/>
            <person name="Barrangou R."/>
            <person name="Klaenhammer T.R."/>
            <person name="Caufield P.W."/>
            <person name="Cui Y."/>
            <person name="Zhang H."/>
            <person name="O'Toole P.W."/>
        </authorList>
    </citation>
    <scope>NUCLEOTIDE SEQUENCE [LARGE SCALE GENOMIC DNA]</scope>
    <source>
        <strain evidence="1 2">DSM 16634</strain>
    </source>
</reference>
<dbReference type="Proteomes" id="UP000051324">
    <property type="component" value="Unassembled WGS sequence"/>
</dbReference>
<accession>A0A0R1U127</accession>
<organism evidence="1 2">
    <name type="scientific">Ligilactobacillus apodemi DSM 16634 = JCM 16172</name>
    <dbReference type="NCBI Taxonomy" id="1423724"/>
    <lineage>
        <taxon>Bacteria</taxon>
        <taxon>Bacillati</taxon>
        <taxon>Bacillota</taxon>
        <taxon>Bacilli</taxon>
        <taxon>Lactobacillales</taxon>
        <taxon>Lactobacillaceae</taxon>
        <taxon>Ligilactobacillus</taxon>
    </lineage>
</organism>
<dbReference type="AlphaFoldDB" id="A0A0R1U127"/>
<keyword evidence="2" id="KW-1185">Reference proteome</keyword>
<evidence type="ECO:0000313" key="1">
    <source>
        <dbReference type="EMBL" id="KRL87121.1"/>
    </source>
</evidence>
<dbReference type="PATRIC" id="fig|1423724.4.peg.433"/>
<gene>
    <name evidence="1" type="ORF">FC32_GL000414</name>
</gene>
<sequence length="153" mass="17050">MFLTSSYAQAVSVDVPNYLPQGEVQLDDHDKVVSASAEVLKGTPATPDQKWTLFDLISNVSLAAVNLPNGRWVYYSNHHNYFNGYKWGHSNYLNRVYDHYSTAQVGNDTKNAFAVKGSWSRATAKGYGTSVLTTASVTKEKEWSVCSPLFFLK</sequence>
<name>A0A0R1U127_9LACO</name>
<comment type="caution">
    <text evidence="1">The sequence shown here is derived from an EMBL/GenBank/DDBJ whole genome shotgun (WGS) entry which is preliminary data.</text>
</comment>
<evidence type="ECO:0000313" key="2">
    <source>
        <dbReference type="Proteomes" id="UP000051324"/>
    </source>
</evidence>
<dbReference type="eggNOG" id="ENOG5030AFZ">
    <property type="taxonomic scope" value="Bacteria"/>
</dbReference>
<proteinExistence type="predicted"/>
<dbReference type="EMBL" id="AZFT01000009">
    <property type="protein sequence ID" value="KRL87121.1"/>
    <property type="molecule type" value="Genomic_DNA"/>
</dbReference>
<protein>
    <submittedName>
        <fullName evidence="1">Uncharacterized protein</fullName>
    </submittedName>
</protein>